<feature type="region of interest" description="Disordered" evidence="1">
    <location>
        <begin position="1"/>
        <end position="23"/>
    </location>
</feature>
<reference evidence="2 3" key="1">
    <citation type="submission" date="2020-11" db="EMBL/GenBank/DDBJ databases">
        <authorList>
            <person name="Wallbank WR R."/>
            <person name="Pardo Diaz C."/>
            <person name="Kozak K."/>
            <person name="Martin S."/>
            <person name="Jiggins C."/>
            <person name="Moest M."/>
            <person name="Warren A I."/>
            <person name="Generalovic N T."/>
            <person name="Byers J.R.P. K."/>
            <person name="Montejo-Kovacevich G."/>
            <person name="Yen C E."/>
        </authorList>
    </citation>
    <scope>NUCLEOTIDE SEQUENCE [LARGE SCALE GENOMIC DNA]</scope>
</reference>
<name>A0A7R8UZ68_HERIL</name>
<accession>A0A7R8UZ68</accession>
<protein>
    <submittedName>
        <fullName evidence="2">Uncharacterized protein</fullName>
    </submittedName>
</protein>
<evidence type="ECO:0000313" key="2">
    <source>
        <dbReference type="EMBL" id="CAD7089845.1"/>
    </source>
</evidence>
<evidence type="ECO:0000256" key="1">
    <source>
        <dbReference type="SAM" id="MobiDB-lite"/>
    </source>
</evidence>
<feature type="compositionally biased region" description="Polar residues" evidence="1">
    <location>
        <begin position="1"/>
        <end position="16"/>
    </location>
</feature>
<dbReference type="InParanoid" id="A0A7R8UZ68"/>
<dbReference type="EMBL" id="LR899013">
    <property type="protein sequence ID" value="CAD7089845.1"/>
    <property type="molecule type" value="Genomic_DNA"/>
</dbReference>
<dbReference type="AlphaFoldDB" id="A0A7R8UZ68"/>
<dbReference type="OrthoDB" id="410267at2759"/>
<dbReference type="Proteomes" id="UP000594454">
    <property type="component" value="Chromosome 5"/>
</dbReference>
<proteinExistence type="predicted"/>
<evidence type="ECO:0000313" key="3">
    <source>
        <dbReference type="Proteomes" id="UP000594454"/>
    </source>
</evidence>
<organism evidence="2 3">
    <name type="scientific">Hermetia illucens</name>
    <name type="common">Black soldier fly</name>
    <dbReference type="NCBI Taxonomy" id="343691"/>
    <lineage>
        <taxon>Eukaryota</taxon>
        <taxon>Metazoa</taxon>
        <taxon>Ecdysozoa</taxon>
        <taxon>Arthropoda</taxon>
        <taxon>Hexapoda</taxon>
        <taxon>Insecta</taxon>
        <taxon>Pterygota</taxon>
        <taxon>Neoptera</taxon>
        <taxon>Endopterygota</taxon>
        <taxon>Diptera</taxon>
        <taxon>Brachycera</taxon>
        <taxon>Stratiomyomorpha</taxon>
        <taxon>Stratiomyidae</taxon>
        <taxon>Hermetiinae</taxon>
        <taxon>Hermetia</taxon>
    </lineage>
</organism>
<keyword evidence="3" id="KW-1185">Reference proteome</keyword>
<sequence>MEAETMSNTEMGQGSSADEDAPDGGWGWIVCFAVGISQITILPAMQQFDLIYKDHLEHLGLTSAQIGAIINTSNALSYLVGEGSVHFGMT</sequence>
<gene>
    <name evidence="2" type="ORF">HERILL_LOCUS12371</name>
</gene>